<dbReference type="AlphaFoldDB" id="A0A7K4SXQ0"/>
<dbReference type="Proteomes" id="UP000574691">
    <property type="component" value="Unassembled WGS sequence"/>
</dbReference>
<organism evidence="1 2">
    <name type="scientific">Burhinus bistriatus</name>
    <dbReference type="NCBI Taxonomy" id="240201"/>
    <lineage>
        <taxon>Eukaryota</taxon>
        <taxon>Metazoa</taxon>
        <taxon>Chordata</taxon>
        <taxon>Craniata</taxon>
        <taxon>Vertebrata</taxon>
        <taxon>Euteleostomi</taxon>
        <taxon>Archelosauria</taxon>
        <taxon>Archosauria</taxon>
        <taxon>Dinosauria</taxon>
        <taxon>Saurischia</taxon>
        <taxon>Theropoda</taxon>
        <taxon>Coelurosauria</taxon>
        <taxon>Aves</taxon>
        <taxon>Neognathae</taxon>
        <taxon>Neoaves</taxon>
        <taxon>Charadriiformes</taxon>
        <taxon>Burhinidae</taxon>
        <taxon>Burhinus</taxon>
    </lineage>
</organism>
<feature type="non-terminal residue" evidence="1">
    <location>
        <position position="1"/>
    </location>
</feature>
<dbReference type="InterPro" id="IPR031248">
    <property type="entry name" value="RNF213"/>
</dbReference>
<comment type="caution">
    <text evidence="1">The sequence shown here is derived from an EMBL/GenBank/DDBJ whole genome shotgun (WGS) entry which is preliminary data.</text>
</comment>
<evidence type="ECO:0000313" key="1">
    <source>
        <dbReference type="EMBL" id="NWQ89652.1"/>
    </source>
</evidence>
<gene>
    <name evidence="1" type="primary">Rnf213_0</name>
    <name evidence="1" type="ORF">BURBIS_R15408</name>
</gene>
<dbReference type="PANTHER" id="PTHR22605:SF16">
    <property type="entry name" value="E3 UBIQUITIN-PROTEIN LIGASE RNF213"/>
    <property type="match status" value="1"/>
</dbReference>
<evidence type="ECO:0000313" key="2">
    <source>
        <dbReference type="Proteomes" id="UP000574691"/>
    </source>
</evidence>
<dbReference type="GO" id="GO:0016887">
    <property type="term" value="F:ATP hydrolysis activity"/>
    <property type="evidence" value="ECO:0007669"/>
    <property type="project" value="InterPro"/>
</dbReference>
<dbReference type="EMBL" id="VYXH01004484">
    <property type="protein sequence ID" value="NWQ89652.1"/>
    <property type="molecule type" value="Genomic_DNA"/>
</dbReference>
<dbReference type="GO" id="GO:0004842">
    <property type="term" value="F:ubiquitin-protein transferase activity"/>
    <property type="evidence" value="ECO:0007669"/>
    <property type="project" value="InterPro"/>
</dbReference>
<reference evidence="1 2" key="1">
    <citation type="submission" date="2019-09" db="EMBL/GenBank/DDBJ databases">
        <title>Bird 10,000 Genomes (B10K) Project - Family phase.</title>
        <authorList>
            <person name="Zhang G."/>
        </authorList>
    </citation>
    <scope>NUCLEOTIDE SEQUENCE [LARGE SCALE GENOMIC DNA]</scope>
    <source>
        <strain evidence="1">B10K-DU-001-64</strain>
        <tissue evidence="1">Muscle</tissue>
    </source>
</reference>
<name>A0A7K4SXQ0_9CHAR</name>
<sequence length="79" mass="9322">YQYLRRYKRKENLDEFTFVPGRIEGTAKECLECLMEFCGRSNPSWTELSNFTHFLNFQLTKCENSVFCSPAVGREFCGF</sequence>
<protein>
    <submittedName>
        <fullName evidence="1">RN213 ligase</fullName>
    </submittedName>
</protein>
<dbReference type="PANTHER" id="PTHR22605">
    <property type="entry name" value="RZ-TYPE DOMAIN-CONTAINING PROTEIN"/>
    <property type="match status" value="1"/>
</dbReference>
<accession>A0A7K4SXQ0</accession>
<keyword evidence="2" id="KW-1185">Reference proteome</keyword>
<feature type="non-terminal residue" evidence="1">
    <location>
        <position position="79"/>
    </location>
</feature>
<dbReference type="GO" id="GO:0016874">
    <property type="term" value="F:ligase activity"/>
    <property type="evidence" value="ECO:0007669"/>
    <property type="project" value="UniProtKB-KW"/>
</dbReference>
<keyword evidence="1" id="KW-0436">Ligase</keyword>
<proteinExistence type="predicted"/>